<dbReference type="WBParaSite" id="JU765_v2.g19987.t1">
    <property type="protein sequence ID" value="JU765_v2.g19987.t1"/>
    <property type="gene ID" value="JU765_v2.g19987"/>
</dbReference>
<name>A0AC34QWQ7_9BILA</name>
<protein>
    <submittedName>
        <fullName evidence="2">Ankyrin repeat protein</fullName>
    </submittedName>
</protein>
<dbReference type="Proteomes" id="UP000887576">
    <property type="component" value="Unplaced"/>
</dbReference>
<reference evidence="2" key="1">
    <citation type="submission" date="2022-11" db="UniProtKB">
        <authorList>
            <consortium name="WormBaseParasite"/>
        </authorList>
    </citation>
    <scope>IDENTIFICATION</scope>
</reference>
<proteinExistence type="predicted"/>
<evidence type="ECO:0000313" key="2">
    <source>
        <dbReference type="WBParaSite" id="JU765_v2.g19987.t1"/>
    </source>
</evidence>
<accession>A0AC34QWQ7</accession>
<sequence length="242" mass="26328">MGDSCLEIVKLLANHPSIDLNAVGDRRKSECRCQTALHEAAACNSFEIVKFLVEKGANKAAKDSRRRMPIHCAIENGREDVALFLTEKMFGEDLAEEDENGTVLEKFAGNFGMAELAAKIKEKTVGLKANKENVVPEKEAAVARKHAIVERAADELPESAILSKLSGSSANERLSSSLPVFPARKRPIFFRLRFPTRKPAKHGPATVLESASVELCKFASQLPAVQLPVRLPTANHVSADAS</sequence>
<organism evidence="1 2">
    <name type="scientific">Panagrolaimus sp. JU765</name>
    <dbReference type="NCBI Taxonomy" id="591449"/>
    <lineage>
        <taxon>Eukaryota</taxon>
        <taxon>Metazoa</taxon>
        <taxon>Ecdysozoa</taxon>
        <taxon>Nematoda</taxon>
        <taxon>Chromadorea</taxon>
        <taxon>Rhabditida</taxon>
        <taxon>Tylenchina</taxon>
        <taxon>Panagrolaimomorpha</taxon>
        <taxon>Panagrolaimoidea</taxon>
        <taxon>Panagrolaimidae</taxon>
        <taxon>Panagrolaimus</taxon>
    </lineage>
</organism>
<evidence type="ECO:0000313" key="1">
    <source>
        <dbReference type="Proteomes" id="UP000887576"/>
    </source>
</evidence>